<dbReference type="PANTHER" id="PTHR10782">
    <property type="entry name" value="ZINC FINGER MIZ DOMAIN-CONTAINING PROTEIN"/>
    <property type="match status" value="1"/>
</dbReference>
<evidence type="ECO:0000256" key="6">
    <source>
        <dbReference type="ARBA" id="ARBA00022771"/>
    </source>
</evidence>
<sequence>MPKNCSDSVHVCIYCLFSQLNEESVKSQAFEKRLNDKLAYFRMKELKDILTQLGLSKQGKKQDLIDKISAILVDERVSALWAKKNAVGKEEVAKLVHDIYRKMQVPGVSDLASKSQAISDSSSVKLEEEIVDSYQVKKVHCLCGSSLQTDSMIKCEDSKCSVWQHINCVIIPEKPMEAVRPVRPDSFYCELCRLSRADPFCVSVGHPLSPAKLSITSVPADCSNPVQRIEKNFQLVRADKDLLMKQEYDLQAWCMLLNDKVPFRMQWPQYADMQVNGVPVRAINRPGSQLLGANGRDDGPIITTCTKDGINRISLTGCDARTFCLGVRIINRHTVQQILNIIPKEAEGEQFDDALARVRRCIGGGDATENADSDSDLEVVADFIPVNLRCPMSGSRIKVAGRFKPCIHMGCFDLDVFVAMNQRSRKWQCPICLKNYSLEHIIVDPYFNRITSKLQHCAEDITEIEVKPDGSWRAKREEDRRDLGEIGMWHLPNGSLCLPTEVESKPNPEVLQHIKQEDGAERYAALKLGMKKNQNGFWEIRQPADDAHRLSSGNMLSDNFRNQCQNAIPMGSSATGSGFNGDDHSVNQDAGGSIDFSMNNGVDFDSISLNINSAYAFAGQNPSPTHVEAEVIVLSDSDEDPEPAISAGVVYNNNWNECSGIQLSGPTHGTSGSCHEDIDVGGAGGSSGLDLFDVNDEDSGMDMWTFPTTSQCGPNFPLFGPDVSTMFNVHHGSVDCSTSMNSYPTTTGTVMDSIPFASNSSAEHPCGDVNGGLVDNPLAFGSNDSSLQMFFPPRPSTLSAQEDLLIDQADVSNGVPNADWISLSLAGTGSDGANGIKVGTQLPSNEGALDSLADNDSLLLGLNDNRSLKRSDGPFQFPRQRRSVRPRLYL</sequence>
<keyword evidence="8" id="KW-0862">Zinc</keyword>
<dbReference type="InterPro" id="IPR011011">
    <property type="entry name" value="Znf_FYVE_PHD"/>
</dbReference>
<dbReference type="Gene3D" id="3.30.40.10">
    <property type="entry name" value="Zinc/RING finger domain, C3HC4 (zinc finger)"/>
    <property type="match status" value="2"/>
</dbReference>
<evidence type="ECO:0000313" key="13">
    <source>
        <dbReference type="EMBL" id="GAA0156294.1"/>
    </source>
</evidence>
<dbReference type="SMART" id="SM00513">
    <property type="entry name" value="SAP"/>
    <property type="match status" value="1"/>
</dbReference>
<comment type="pathway">
    <text evidence="2">Protein modification; protein sumoylation.</text>
</comment>
<evidence type="ECO:0000256" key="9">
    <source>
        <dbReference type="ARBA" id="ARBA00023242"/>
    </source>
</evidence>
<dbReference type="InterPro" id="IPR003034">
    <property type="entry name" value="SAP_dom"/>
</dbReference>
<dbReference type="GO" id="GO:0008270">
    <property type="term" value="F:zinc ion binding"/>
    <property type="evidence" value="ECO:0007669"/>
    <property type="project" value="UniProtKB-KW"/>
</dbReference>
<organism evidence="13 14">
    <name type="scientific">Lithospermum erythrorhizon</name>
    <name type="common">Purple gromwell</name>
    <name type="synonym">Lithospermum officinale var. erythrorhizon</name>
    <dbReference type="NCBI Taxonomy" id="34254"/>
    <lineage>
        <taxon>Eukaryota</taxon>
        <taxon>Viridiplantae</taxon>
        <taxon>Streptophyta</taxon>
        <taxon>Embryophyta</taxon>
        <taxon>Tracheophyta</taxon>
        <taxon>Spermatophyta</taxon>
        <taxon>Magnoliopsida</taxon>
        <taxon>eudicotyledons</taxon>
        <taxon>Gunneridae</taxon>
        <taxon>Pentapetalae</taxon>
        <taxon>asterids</taxon>
        <taxon>lamiids</taxon>
        <taxon>Boraginales</taxon>
        <taxon>Boraginaceae</taxon>
        <taxon>Boraginoideae</taxon>
        <taxon>Lithospermeae</taxon>
        <taxon>Lithospermum</taxon>
    </lineage>
</organism>
<dbReference type="AlphaFoldDB" id="A0AAV3PXQ8"/>
<evidence type="ECO:0000256" key="3">
    <source>
        <dbReference type="ARBA" id="ARBA00005383"/>
    </source>
</evidence>
<dbReference type="InterPro" id="IPR031141">
    <property type="entry name" value="SIZ1/2_SP-RING"/>
</dbReference>
<dbReference type="FunFam" id="3.30.40.10:FF:000241">
    <property type="entry name" value="E3 SUMO-protein ligase SIZ2"/>
    <property type="match status" value="1"/>
</dbReference>
<evidence type="ECO:0000256" key="2">
    <source>
        <dbReference type="ARBA" id="ARBA00004718"/>
    </source>
</evidence>
<dbReference type="EMBL" id="BAABME010002829">
    <property type="protein sequence ID" value="GAA0156294.1"/>
    <property type="molecule type" value="Genomic_DNA"/>
</dbReference>
<dbReference type="InterPro" id="IPR001965">
    <property type="entry name" value="Znf_PHD"/>
</dbReference>
<keyword evidence="4" id="KW-0808">Transferase</keyword>
<proteinExistence type="inferred from homology"/>
<evidence type="ECO:0000256" key="10">
    <source>
        <dbReference type="PROSITE-ProRule" id="PRU00452"/>
    </source>
</evidence>
<dbReference type="InterPro" id="IPR004181">
    <property type="entry name" value="Znf_MIZ"/>
</dbReference>
<dbReference type="InterPro" id="IPR036361">
    <property type="entry name" value="SAP_dom_sf"/>
</dbReference>
<dbReference type="PROSITE" id="PS51044">
    <property type="entry name" value="ZF_SP_RING"/>
    <property type="match status" value="1"/>
</dbReference>
<dbReference type="InterPro" id="IPR013083">
    <property type="entry name" value="Znf_RING/FYVE/PHD"/>
</dbReference>
<gene>
    <name evidence="13" type="ORF">LIER_13821</name>
</gene>
<evidence type="ECO:0000256" key="4">
    <source>
        <dbReference type="ARBA" id="ARBA00022679"/>
    </source>
</evidence>
<evidence type="ECO:0000256" key="8">
    <source>
        <dbReference type="ARBA" id="ARBA00022833"/>
    </source>
</evidence>
<dbReference type="InterPro" id="IPR019786">
    <property type="entry name" value="Zinc_finger_PHD-type_CS"/>
</dbReference>
<keyword evidence="9" id="KW-0539">Nucleus</keyword>
<comment type="similarity">
    <text evidence="3">Belongs to the PIAS family.</text>
</comment>
<dbReference type="CDD" id="cd15570">
    <property type="entry name" value="PHD_Bye1p_SIZ1_like"/>
    <property type="match status" value="1"/>
</dbReference>
<dbReference type="Gene3D" id="1.10.720.30">
    <property type="entry name" value="SAP domain"/>
    <property type="match status" value="1"/>
</dbReference>
<keyword evidence="7" id="KW-0833">Ubl conjugation pathway</keyword>
<keyword evidence="6 10" id="KW-0863">Zinc-finger</keyword>
<accession>A0AAV3PXQ8</accession>
<protein>
    <submittedName>
        <fullName evidence="13">Ubiquitin-protein ligase</fullName>
    </submittedName>
</protein>
<dbReference type="Pfam" id="PF02891">
    <property type="entry name" value="zf-MIZ"/>
    <property type="match status" value="1"/>
</dbReference>
<feature type="domain" description="SAP" evidence="11">
    <location>
        <begin position="38"/>
        <end position="72"/>
    </location>
</feature>
<comment type="caution">
    <text evidence="13">The sequence shown here is derived from an EMBL/GenBank/DDBJ whole genome shotgun (WGS) entry which is preliminary data.</text>
</comment>
<evidence type="ECO:0000256" key="5">
    <source>
        <dbReference type="ARBA" id="ARBA00022723"/>
    </source>
</evidence>
<dbReference type="PROSITE" id="PS50800">
    <property type="entry name" value="SAP"/>
    <property type="match status" value="1"/>
</dbReference>
<dbReference type="Pfam" id="PF02037">
    <property type="entry name" value="SAP"/>
    <property type="match status" value="1"/>
</dbReference>
<keyword evidence="13" id="KW-0436">Ligase</keyword>
<name>A0AAV3PXQ8_LITER</name>
<dbReference type="PANTHER" id="PTHR10782:SF102">
    <property type="entry name" value="E3 SUMO-PROTEIN LIGASE SIZ1"/>
    <property type="match status" value="1"/>
</dbReference>
<dbReference type="GO" id="GO:0061665">
    <property type="term" value="F:SUMO ligase activity"/>
    <property type="evidence" value="ECO:0007669"/>
    <property type="project" value="TreeGrafter"/>
</dbReference>
<dbReference type="SMART" id="SM00249">
    <property type="entry name" value="PHD"/>
    <property type="match status" value="1"/>
</dbReference>
<dbReference type="SUPFAM" id="SSF68906">
    <property type="entry name" value="SAP domain"/>
    <property type="match status" value="1"/>
</dbReference>
<dbReference type="PROSITE" id="PS01359">
    <property type="entry name" value="ZF_PHD_1"/>
    <property type="match status" value="1"/>
</dbReference>
<dbReference type="Proteomes" id="UP001454036">
    <property type="component" value="Unassembled WGS sequence"/>
</dbReference>
<dbReference type="GO" id="GO:0016874">
    <property type="term" value="F:ligase activity"/>
    <property type="evidence" value="ECO:0007669"/>
    <property type="project" value="UniProtKB-KW"/>
</dbReference>
<evidence type="ECO:0000256" key="7">
    <source>
        <dbReference type="ARBA" id="ARBA00022786"/>
    </source>
</evidence>
<evidence type="ECO:0000259" key="12">
    <source>
        <dbReference type="PROSITE" id="PS51044"/>
    </source>
</evidence>
<evidence type="ECO:0000313" key="14">
    <source>
        <dbReference type="Proteomes" id="UP001454036"/>
    </source>
</evidence>
<dbReference type="GO" id="GO:0000785">
    <property type="term" value="C:chromatin"/>
    <property type="evidence" value="ECO:0007669"/>
    <property type="project" value="TreeGrafter"/>
</dbReference>
<dbReference type="CDD" id="cd16792">
    <property type="entry name" value="SP-RING_Siz-like"/>
    <property type="match status" value="1"/>
</dbReference>
<comment type="subcellular location">
    <subcellularLocation>
        <location evidence="1">Nucleus</location>
    </subcellularLocation>
</comment>
<reference evidence="13 14" key="1">
    <citation type="submission" date="2024-01" db="EMBL/GenBank/DDBJ databases">
        <title>The complete chloroplast genome sequence of Lithospermum erythrorhizon: insights into the phylogenetic relationship among Boraginaceae species and the maternal lineages of purple gromwells.</title>
        <authorList>
            <person name="Okada T."/>
            <person name="Watanabe K."/>
        </authorList>
    </citation>
    <scope>NUCLEOTIDE SEQUENCE [LARGE SCALE GENOMIC DNA]</scope>
</reference>
<evidence type="ECO:0000256" key="1">
    <source>
        <dbReference type="ARBA" id="ARBA00004123"/>
    </source>
</evidence>
<dbReference type="GO" id="GO:0016925">
    <property type="term" value="P:protein sumoylation"/>
    <property type="evidence" value="ECO:0007669"/>
    <property type="project" value="TreeGrafter"/>
</dbReference>
<evidence type="ECO:0000259" key="11">
    <source>
        <dbReference type="PROSITE" id="PS50800"/>
    </source>
</evidence>
<keyword evidence="14" id="KW-1185">Reference proteome</keyword>
<dbReference type="GO" id="GO:0005634">
    <property type="term" value="C:nucleus"/>
    <property type="evidence" value="ECO:0007669"/>
    <property type="project" value="UniProtKB-SubCell"/>
</dbReference>
<keyword evidence="5" id="KW-0479">Metal-binding</keyword>
<dbReference type="SUPFAM" id="SSF57903">
    <property type="entry name" value="FYVE/PHD zinc finger"/>
    <property type="match status" value="1"/>
</dbReference>
<feature type="domain" description="SP-RING-type" evidence="12">
    <location>
        <begin position="373"/>
        <end position="456"/>
    </location>
</feature>